<feature type="region of interest" description="Disordered" evidence="1">
    <location>
        <begin position="720"/>
        <end position="827"/>
    </location>
</feature>
<dbReference type="Pfam" id="PF04818">
    <property type="entry name" value="CID"/>
    <property type="match status" value="1"/>
</dbReference>
<dbReference type="GO" id="GO:0005737">
    <property type="term" value="C:cytoplasm"/>
    <property type="evidence" value="ECO:0007669"/>
    <property type="project" value="TreeGrafter"/>
</dbReference>
<feature type="compositionally biased region" description="Polar residues" evidence="1">
    <location>
        <begin position="449"/>
        <end position="462"/>
    </location>
</feature>
<feature type="compositionally biased region" description="Acidic residues" evidence="1">
    <location>
        <begin position="1358"/>
        <end position="1367"/>
    </location>
</feature>
<dbReference type="InterPro" id="IPR045154">
    <property type="entry name" value="PCF11-like"/>
</dbReference>
<dbReference type="OrthoDB" id="343582at2759"/>
<keyword evidence="4" id="KW-1185">Reference proteome</keyword>
<feature type="compositionally biased region" description="Basic and acidic residues" evidence="1">
    <location>
        <begin position="301"/>
        <end position="316"/>
    </location>
</feature>
<feature type="region of interest" description="Disordered" evidence="1">
    <location>
        <begin position="528"/>
        <end position="577"/>
    </location>
</feature>
<feature type="compositionally biased region" description="Low complexity" evidence="1">
    <location>
        <begin position="1171"/>
        <end position="1182"/>
    </location>
</feature>
<feature type="compositionally biased region" description="Basic and acidic residues" evidence="1">
    <location>
        <begin position="805"/>
        <end position="814"/>
    </location>
</feature>
<sequence>MSSSEEIKAEYMSSLADLTFNSRPLINVLTMLAEENSPNAPVIVEAIEEHLSKVNTDVKLPILYLIDCIVKTVGGIYTSLFNHNIVNMFIGVFKAKLVKDTHKNTPFKVDEKTRAEMFKLRQTWNEVFPQMKLYAIDVQISLLDPAWPVTAKPPSNSIHLNPRFLKNAPPSSTPTIKTEPESSPSDSASPSVNKETLIMQEQLIQKQRELLELQQKKLELEVLQTRVKLQEQYKNNQPQTGRPHNILLKPEVAKQLVPSLAQHKQNLVNTAMVQQLAQPQAAPTNGTKINPVSSALINAKPIRDPRLLRQQQKRDQTPSADGNLENQLHQRTALLETNKIVSNKNSVRKHRNDPRLINKDDTSNQRSDSSKPNHSSKSRSSESAHHKSHKTSRSSSQRGQDTSSLKSSSNSVSIDSSKVKSDLVKSPVKNKKKEKSDRRPLSREKPGKNDSSPVSNSTTFKNVSMAMKNRNYVRKKVGSASPEAVKDEDLRSFGPPEKQPRLESDSNDTISAAPVSKAVEPLPVAVMPPSATMAPKTQSTILPTSAKDQDVDLRQLPAMVTKKRSSTEISEDVSMPAKKTKTQIFDKLFGDEDTDLRQQLAINTEQRPKTPPPPIISVSATETKTASPKMGSPKSNFDAVRAKLANATNRDKVLSKSYKKKPKLEDQDLRPQATTGSPHKTKIIISPEEETSIKSGKMTNEEGSELLNRIILQVEKRKLKEAKRKDHEESFNVSLQPISDDDLSDTELEKEETNTEGPVDAVMSNESVPERPPISEESLIPFKDKDERLNSGPPPPPSEFVGHFFPRDGRDTRRFPGPHWRGRGGRRWEPIQPMMSARPWNSNNWAPVEEFTPALEEMEPIFPNGHVNADEVKSITIDSVSRDIRFYGETAIVFIGWDDPRELTFQNAGVRKITFNDKDSFVLNFNDDYKEVYCNGNSHIVRLGAPSRELFIDNVPYECFFGSPGIRIELDGVPTKVHLEGPPPPVNIGKVKRCDLVAGKINMFVDAIHVVPVFLDAKVQKFVLQGQTSTLKFVDALKTVLINDVPFDIEYGGLPKPLFIHGKKHFVRFSVLPRDIRPGKVRLLDMDFPEDTRAADENSQDVPLVTDAYDPAMPISGTMDKPVGSDSPDRNSNSPNSVLKSIQQNNLDVLSNALSSSTGPAPVSGGYQIENQNSQDSQASSQPFTTLPPILNINEIFQNLVASGLVKSSPPSKPVEEPPKVVESPKKEMRIEPEVPAATSTPNVAPSKLKKTVLSLKPVTFNRPETLRVRQNSLYAMLYSGMQCSTCGMRFSPEASMLYSQHLDWHFRQNRRGKRNSRVATSRRWYYSLADWKNYEELEDLEEREKNYFDEQKQAEGGNEDAEEEVEVPSVAADPDSTDECCMVCREKFDQFFNEEKEEWHLRNAIRMENKTYHPVCYEDYQNSLLEQTLDESKAPEEIEQPQEESVEKIIPGLEIIIDDDDDIPEEVNGPLSNEILSVESDDSKLVPEATEMPEYEQQEAAAEGDDDDDVILNEVAPIKIVVDDDDDEIAGERTNVASPPPAMDTEDDGFVEIAGLLSLPNGKHVKIKAEPVDKEDIPTTPVAEDLSTLTVESSDLEIVEPKPTQHDVASSLDGNADPFSGVTAVGSAALGGNKIKINISKPLPVINKEKENNLGNDLVPSETYIDPFEPFPPGEEPQPAALKTALRSARLSKLPPVRKGTELTGLCSLM</sequence>
<dbReference type="PANTHER" id="PTHR15921:SF3">
    <property type="entry name" value="PRE-MRNA CLEAVAGE COMPLEX 2 PROTEIN PCF11"/>
    <property type="match status" value="1"/>
</dbReference>
<feature type="compositionally biased region" description="Basic and acidic residues" evidence="1">
    <location>
        <begin position="720"/>
        <end position="730"/>
    </location>
</feature>
<evidence type="ECO:0000259" key="2">
    <source>
        <dbReference type="PROSITE" id="PS51391"/>
    </source>
</evidence>
<dbReference type="GeneID" id="114331281"/>
<dbReference type="InterPro" id="IPR006569">
    <property type="entry name" value="CID_dom"/>
</dbReference>
<feature type="domain" description="CID" evidence="2">
    <location>
        <begin position="3"/>
        <end position="144"/>
    </location>
</feature>
<evidence type="ECO:0000313" key="5">
    <source>
        <dbReference type="RefSeq" id="XP_028136601.1"/>
    </source>
</evidence>
<feature type="compositionally biased region" description="Basic and acidic residues" evidence="1">
    <location>
        <begin position="434"/>
        <end position="448"/>
    </location>
</feature>
<dbReference type="GO" id="GO:0000993">
    <property type="term" value="F:RNA polymerase II complex binding"/>
    <property type="evidence" value="ECO:0007669"/>
    <property type="project" value="InterPro"/>
</dbReference>
<feature type="region of interest" description="Disordered" evidence="1">
    <location>
        <begin position="1092"/>
        <end position="1138"/>
    </location>
</feature>
<feature type="region of interest" description="Disordered" evidence="1">
    <location>
        <begin position="605"/>
        <end position="636"/>
    </location>
</feature>
<dbReference type="InParanoid" id="A0A6P7FKR0"/>
<feature type="region of interest" description="Disordered" evidence="1">
    <location>
        <begin position="1152"/>
        <end position="1185"/>
    </location>
</feature>
<evidence type="ECO:0000256" key="1">
    <source>
        <dbReference type="SAM" id="MobiDB-lite"/>
    </source>
</evidence>
<evidence type="ECO:0000313" key="3">
    <source>
        <dbReference type="EnsemblMetazoa" id="XP_028136601.1"/>
    </source>
</evidence>
<feature type="region of interest" description="Disordered" evidence="1">
    <location>
        <begin position="648"/>
        <end position="701"/>
    </location>
</feature>
<feature type="region of interest" description="Disordered" evidence="1">
    <location>
        <begin position="1524"/>
        <end position="1548"/>
    </location>
</feature>
<feature type="region of interest" description="Disordered" evidence="1">
    <location>
        <begin position="1351"/>
        <end position="1374"/>
    </location>
</feature>
<dbReference type="GO" id="GO:0031124">
    <property type="term" value="P:mRNA 3'-end processing"/>
    <property type="evidence" value="ECO:0007669"/>
    <property type="project" value="InterPro"/>
</dbReference>
<dbReference type="Pfam" id="PF20845">
    <property type="entry name" value="Pcf11_helical"/>
    <property type="match status" value="1"/>
</dbReference>
<reference evidence="3" key="2">
    <citation type="submission" date="2025-05" db="UniProtKB">
        <authorList>
            <consortium name="EnsemblMetazoa"/>
        </authorList>
    </citation>
    <scope>IDENTIFICATION</scope>
</reference>
<feature type="region of interest" description="Disordered" evidence="1">
    <location>
        <begin position="1655"/>
        <end position="1680"/>
    </location>
</feature>
<protein>
    <submittedName>
        <fullName evidence="5">Pre-mRNA cleavage complex 2 protein Pcf11 isoform X1</fullName>
    </submittedName>
</protein>
<dbReference type="Gene3D" id="1.25.40.90">
    <property type="match status" value="1"/>
</dbReference>
<dbReference type="EnsemblMetazoa" id="XM_028280800.2">
    <property type="protein sequence ID" value="XP_028136601.1"/>
    <property type="gene ID" value="LOC114331281"/>
</dbReference>
<dbReference type="RefSeq" id="XP_028136601.1">
    <property type="nucleotide sequence ID" value="XM_028280800.1"/>
</dbReference>
<proteinExistence type="predicted"/>
<dbReference type="InterPro" id="IPR008942">
    <property type="entry name" value="ENTH_VHS"/>
</dbReference>
<dbReference type="CTD" id="51585"/>
<gene>
    <name evidence="5" type="primary">LOC114331281</name>
</gene>
<dbReference type="GO" id="GO:0005849">
    <property type="term" value="C:mRNA cleavage factor complex"/>
    <property type="evidence" value="ECO:0007669"/>
    <property type="project" value="TreeGrafter"/>
</dbReference>
<reference evidence="5" key="1">
    <citation type="submission" date="2025-04" db="UniProtKB">
        <authorList>
            <consortium name="RefSeq"/>
        </authorList>
    </citation>
    <scope>IDENTIFICATION</scope>
    <source>
        <tissue evidence="5">Whole insect</tissue>
    </source>
</reference>
<name>A0A6P7FKR0_DIAVI</name>
<dbReference type="InterPro" id="IPR048830">
    <property type="entry name" value="PCF11_helical"/>
</dbReference>
<dbReference type="SMART" id="SM00582">
    <property type="entry name" value="RPR"/>
    <property type="match status" value="1"/>
</dbReference>
<organism evidence="5">
    <name type="scientific">Diabrotica virgifera virgifera</name>
    <name type="common">western corn rootworm</name>
    <dbReference type="NCBI Taxonomy" id="50390"/>
    <lineage>
        <taxon>Eukaryota</taxon>
        <taxon>Metazoa</taxon>
        <taxon>Ecdysozoa</taxon>
        <taxon>Arthropoda</taxon>
        <taxon>Hexapoda</taxon>
        <taxon>Insecta</taxon>
        <taxon>Pterygota</taxon>
        <taxon>Neoptera</taxon>
        <taxon>Endopterygota</taxon>
        <taxon>Coleoptera</taxon>
        <taxon>Polyphaga</taxon>
        <taxon>Cucujiformia</taxon>
        <taxon>Chrysomeloidea</taxon>
        <taxon>Chrysomelidae</taxon>
        <taxon>Galerucinae</taxon>
        <taxon>Diabroticina</taxon>
        <taxon>Diabroticites</taxon>
        <taxon>Diabrotica</taxon>
    </lineage>
</organism>
<feature type="region of interest" description="Disordered" evidence="1">
    <location>
        <begin position="296"/>
        <end position="515"/>
    </location>
</feature>
<feature type="compositionally biased region" description="Low complexity" evidence="1">
    <location>
        <begin position="403"/>
        <end position="416"/>
    </location>
</feature>
<dbReference type="GO" id="GO:0006369">
    <property type="term" value="P:termination of RNA polymerase II transcription"/>
    <property type="evidence" value="ECO:0007669"/>
    <property type="project" value="InterPro"/>
</dbReference>
<accession>A0A6P7FKR0</accession>
<dbReference type="SUPFAM" id="SSF48464">
    <property type="entry name" value="ENTH/VHS domain"/>
    <property type="match status" value="1"/>
</dbReference>
<feature type="region of interest" description="Disordered" evidence="1">
    <location>
        <begin position="158"/>
        <end position="193"/>
    </location>
</feature>
<dbReference type="InterPro" id="IPR047415">
    <property type="entry name" value="Pcf11_CID"/>
</dbReference>
<feature type="compositionally biased region" description="Low complexity" evidence="1">
    <location>
        <begin position="181"/>
        <end position="191"/>
    </location>
</feature>
<dbReference type="PANTHER" id="PTHR15921">
    <property type="entry name" value="PRE-MRNA CLEAVAGE COMPLEX II"/>
    <property type="match status" value="1"/>
</dbReference>
<dbReference type="PROSITE" id="PS51391">
    <property type="entry name" value="CID"/>
    <property type="match status" value="1"/>
</dbReference>
<dbReference type="GO" id="GO:0003729">
    <property type="term" value="F:mRNA binding"/>
    <property type="evidence" value="ECO:0007669"/>
    <property type="project" value="InterPro"/>
</dbReference>
<feature type="compositionally biased region" description="Polar residues" evidence="1">
    <location>
        <begin position="317"/>
        <end position="330"/>
    </location>
</feature>
<feature type="compositionally biased region" description="Acidic residues" evidence="1">
    <location>
        <begin position="739"/>
        <end position="750"/>
    </location>
</feature>
<evidence type="ECO:0000313" key="4">
    <source>
        <dbReference type="Proteomes" id="UP001652700"/>
    </source>
</evidence>
<dbReference type="CDD" id="cd16982">
    <property type="entry name" value="CID_Pcf11"/>
    <property type="match status" value="1"/>
</dbReference>
<dbReference type="FunCoup" id="A0A6P7FKR0">
    <property type="interactions" value="1633"/>
</dbReference>
<dbReference type="Pfam" id="PF21936">
    <property type="entry name" value="Pcf11_C"/>
    <property type="match status" value="1"/>
</dbReference>
<dbReference type="KEGG" id="dvv:114331281"/>
<dbReference type="Proteomes" id="UP001652700">
    <property type="component" value="Unplaced"/>
</dbReference>
<dbReference type="InterPro" id="IPR054127">
    <property type="entry name" value="Pcf11_C"/>
</dbReference>
<feature type="compositionally biased region" description="Basic and acidic residues" evidence="1">
    <location>
        <begin position="353"/>
        <end position="371"/>
    </location>
</feature>